<dbReference type="EC" id="3.1.3.18" evidence="5 6"/>
<gene>
    <name evidence="7" type="ORF">O0S09_08010</name>
</gene>
<reference evidence="7" key="1">
    <citation type="submission" date="2022-12" db="EMBL/GenBank/DDBJ databases">
        <title>Isolation and characterisation of novel Methanocorpusculum spp. from native Australian herbivores indicates the genus is ancestrally host-associated.</title>
        <authorList>
            <person name="Volmer J.G."/>
            <person name="Soo R.M."/>
            <person name="Evans P.N."/>
            <person name="Hoedt E.C."/>
            <person name="Astorga Alsina A.L."/>
            <person name="Woodcroft B.J."/>
            <person name="Tyson G.W."/>
            <person name="Hugenholtz P."/>
            <person name="Morrison M."/>
        </authorList>
    </citation>
    <scope>NUCLEOTIDE SEQUENCE</scope>
    <source>
        <strain evidence="7">CW153</strain>
    </source>
</reference>
<dbReference type="PANTHER" id="PTHR10000">
    <property type="entry name" value="PHOSPHOSERINE PHOSPHATASE"/>
    <property type="match status" value="1"/>
</dbReference>
<evidence type="ECO:0000256" key="5">
    <source>
        <dbReference type="HAMAP-Rule" id="MF_01419"/>
    </source>
</evidence>
<accession>A0ABT4IPZ3</accession>
<dbReference type="SFLD" id="SFLDG01140">
    <property type="entry name" value="C2.B:_Phosphomannomutase_and_P"/>
    <property type="match status" value="1"/>
</dbReference>
<feature type="binding site" evidence="5">
    <location>
        <position position="182"/>
    </location>
    <ligand>
        <name>Mg(2+)</name>
        <dbReference type="ChEBI" id="CHEBI:18420"/>
    </ligand>
</feature>
<dbReference type="Gene3D" id="3.40.50.1000">
    <property type="entry name" value="HAD superfamily/HAD-like"/>
    <property type="match status" value="1"/>
</dbReference>
<keyword evidence="1 5" id="KW-0479">Metal-binding</keyword>
<evidence type="ECO:0000313" key="8">
    <source>
        <dbReference type="Proteomes" id="UP001141336"/>
    </source>
</evidence>
<keyword evidence="2 5" id="KW-0378">Hydrolase</keyword>
<dbReference type="InterPro" id="IPR023214">
    <property type="entry name" value="HAD_sf"/>
</dbReference>
<comment type="caution">
    <text evidence="7">The sequence shown here is derived from an EMBL/GenBank/DDBJ whole genome shotgun (WGS) entry which is preliminary data.</text>
</comment>
<comment type="cofactor">
    <cofactor evidence="5">
        <name>Mg(2+)</name>
        <dbReference type="ChEBI" id="CHEBI:18420"/>
    </cofactor>
</comment>
<dbReference type="Pfam" id="PF08282">
    <property type="entry name" value="Hydrolase_3"/>
    <property type="match status" value="2"/>
</dbReference>
<dbReference type="InterPro" id="IPR036412">
    <property type="entry name" value="HAD-like_sf"/>
</dbReference>
<evidence type="ECO:0000256" key="1">
    <source>
        <dbReference type="ARBA" id="ARBA00022723"/>
    </source>
</evidence>
<dbReference type="CDD" id="cd07514">
    <property type="entry name" value="HAD_Pase"/>
    <property type="match status" value="1"/>
</dbReference>
<feature type="binding site" evidence="5">
    <location>
        <position position="155"/>
    </location>
    <ligand>
        <name>substrate</name>
    </ligand>
</feature>
<keyword evidence="8" id="KW-1185">Reference proteome</keyword>
<feature type="binding site" evidence="5">
    <location>
        <position position="178"/>
    </location>
    <ligand>
        <name>Mg(2+)</name>
        <dbReference type="ChEBI" id="CHEBI:18420"/>
    </ligand>
</feature>
<dbReference type="NCBIfam" id="TIGR01487">
    <property type="entry name" value="Pglycolate_arch"/>
    <property type="match status" value="1"/>
</dbReference>
<dbReference type="NCBIfam" id="TIGR01484">
    <property type="entry name" value="HAD-SF-IIB"/>
    <property type="match status" value="1"/>
</dbReference>
<dbReference type="Gene3D" id="3.90.1070.10">
    <property type="match status" value="1"/>
</dbReference>
<evidence type="ECO:0000256" key="2">
    <source>
        <dbReference type="ARBA" id="ARBA00022801"/>
    </source>
</evidence>
<keyword evidence="4 5" id="KW-0119">Carbohydrate metabolism</keyword>
<organism evidence="7 8">
    <name type="scientific">Methanocorpusculum vombati</name>
    <dbReference type="NCBI Taxonomy" id="3002864"/>
    <lineage>
        <taxon>Archaea</taxon>
        <taxon>Methanobacteriati</taxon>
        <taxon>Methanobacteriota</taxon>
        <taxon>Stenosarchaea group</taxon>
        <taxon>Methanomicrobia</taxon>
        <taxon>Methanomicrobiales</taxon>
        <taxon>Methanocorpusculaceae</taxon>
        <taxon>Methanocorpusculum</taxon>
    </lineage>
</organism>
<evidence type="ECO:0000313" key="7">
    <source>
        <dbReference type="EMBL" id="MCZ0863190.1"/>
    </source>
</evidence>
<dbReference type="InterPro" id="IPR006379">
    <property type="entry name" value="HAD-SF_hydro_IIB"/>
</dbReference>
<sequence>MPKAFVTDIDGTLTDDRRRLSMHAVEEIRRLVDTDIPVVLASGNTVCFIDALSKMIGTDGDIIAENGGVYRHGYTGTRHAEGDRELCLVAYQKIIDHFQPKGEELRLYSSEYRYSDVAFARDVDAGEVSRLLAGMPVQVVDTGFAIHLQPPGLSKGAALAKLAKLMGLTPADFLAAGDSVNDVSMLKSAGIAVVPANASPEARAAADDIMDKPFGEGTAEALARYFP</sequence>
<dbReference type="SUPFAM" id="SSF56784">
    <property type="entry name" value="HAD-like"/>
    <property type="match status" value="1"/>
</dbReference>
<feature type="active site" description="Nucleophile" evidence="5">
    <location>
        <position position="8"/>
    </location>
</feature>
<evidence type="ECO:0000256" key="6">
    <source>
        <dbReference type="NCBIfam" id="TIGR01487"/>
    </source>
</evidence>
<comment type="catalytic activity">
    <reaction evidence="5">
        <text>2-phosphoglycolate + H2O = glycolate + phosphate</text>
        <dbReference type="Rhea" id="RHEA:14369"/>
        <dbReference type="ChEBI" id="CHEBI:15377"/>
        <dbReference type="ChEBI" id="CHEBI:29805"/>
        <dbReference type="ChEBI" id="CHEBI:43474"/>
        <dbReference type="ChEBI" id="CHEBI:58033"/>
        <dbReference type="EC" id="3.1.3.18"/>
    </reaction>
</comment>
<dbReference type="NCBIfam" id="TIGR01482">
    <property type="entry name" value="SPP-subfamily"/>
    <property type="match status" value="1"/>
</dbReference>
<comment type="function">
    <text evidence="5">Catalyzes the dephosphorylation of 2-phosphoglycolate.</text>
</comment>
<feature type="binding site" evidence="5">
    <location>
        <position position="8"/>
    </location>
    <ligand>
        <name>Mg(2+)</name>
        <dbReference type="ChEBI" id="CHEBI:18420"/>
    </ligand>
</feature>
<feature type="binding site" evidence="5">
    <location>
        <position position="10"/>
    </location>
    <ligand>
        <name>Mg(2+)</name>
        <dbReference type="ChEBI" id="CHEBI:18420"/>
    </ligand>
</feature>
<dbReference type="EMBL" id="JAPTGC010000011">
    <property type="protein sequence ID" value="MCZ0863190.1"/>
    <property type="molecule type" value="Genomic_DNA"/>
</dbReference>
<dbReference type="RefSeq" id="WP_268923450.1">
    <property type="nucleotide sequence ID" value="NZ_JAPTGC010000011.1"/>
</dbReference>
<dbReference type="HAMAP" id="MF_01419">
    <property type="entry name" value="GPH_hydrolase_arch"/>
    <property type="match status" value="1"/>
</dbReference>
<dbReference type="Proteomes" id="UP001141336">
    <property type="component" value="Unassembled WGS sequence"/>
</dbReference>
<name>A0ABT4IPZ3_9EURY</name>
<comment type="similarity">
    <text evidence="5">Belongs to the archaeal SPP-like hydrolase family.</text>
</comment>
<dbReference type="NCBIfam" id="NF002245">
    <property type="entry name" value="PRK01158.1"/>
    <property type="match status" value="1"/>
</dbReference>
<keyword evidence="3 5" id="KW-0460">Magnesium</keyword>
<dbReference type="InterPro" id="IPR006382">
    <property type="entry name" value="PGPase"/>
</dbReference>
<proteinExistence type="inferred from homology"/>
<dbReference type="SFLD" id="SFLDS00003">
    <property type="entry name" value="Haloacid_Dehalogenase"/>
    <property type="match status" value="1"/>
</dbReference>
<protein>
    <recommendedName>
        <fullName evidence="5 6">Phosphoglycolate phosphatase</fullName>
        <shortName evidence="5">PGP</shortName>
        <shortName evidence="5">PGPase</shortName>
        <ecNumber evidence="5 6">3.1.3.18</ecNumber>
    </recommendedName>
</protein>
<evidence type="ECO:0000256" key="3">
    <source>
        <dbReference type="ARBA" id="ARBA00022842"/>
    </source>
</evidence>
<dbReference type="GO" id="GO:0008967">
    <property type="term" value="F:phosphoglycolate phosphatase activity"/>
    <property type="evidence" value="ECO:0007669"/>
    <property type="project" value="UniProtKB-EC"/>
</dbReference>
<evidence type="ECO:0000256" key="4">
    <source>
        <dbReference type="ARBA" id="ARBA00023277"/>
    </source>
</evidence>
<dbReference type="SFLD" id="SFLDF00446">
    <property type="entry name" value="phosphoglycolate_phosphatase_3"/>
    <property type="match status" value="1"/>
</dbReference>
<dbReference type="SFLD" id="SFLDG01144">
    <property type="entry name" value="C2.B.4:_PGP_Like"/>
    <property type="match status" value="1"/>
</dbReference>
<dbReference type="PANTHER" id="PTHR10000:SF8">
    <property type="entry name" value="HAD SUPERFAMILY HYDROLASE-LIKE, TYPE 3"/>
    <property type="match status" value="1"/>
</dbReference>